<dbReference type="Proteomes" id="UP001496146">
    <property type="component" value="Unassembled WGS sequence"/>
</dbReference>
<evidence type="ECO:0000256" key="2">
    <source>
        <dbReference type="ARBA" id="ARBA00023125"/>
    </source>
</evidence>
<proteinExistence type="predicted"/>
<feature type="domain" description="HTH luxR-type" evidence="4">
    <location>
        <begin position="763"/>
        <end position="822"/>
    </location>
</feature>
<dbReference type="SMART" id="SM00421">
    <property type="entry name" value="HTH_LUXR"/>
    <property type="match status" value="1"/>
</dbReference>
<dbReference type="PANTHER" id="PTHR44688">
    <property type="entry name" value="DNA-BINDING TRANSCRIPTIONAL ACTIVATOR DEVR_DOSR"/>
    <property type="match status" value="1"/>
</dbReference>
<organism evidence="5 6">
    <name type="scientific">Faecalibacterium faecis</name>
    <dbReference type="NCBI Taxonomy" id="3133157"/>
    <lineage>
        <taxon>Bacteria</taxon>
        <taxon>Bacillati</taxon>
        <taxon>Bacillota</taxon>
        <taxon>Clostridia</taxon>
        <taxon>Eubacteriales</taxon>
        <taxon>Oscillospiraceae</taxon>
        <taxon>Faecalibacterium</taxon>
    </lineage>
</organism>
<dbReference type="SUPFAM" id="SSF52540">
    <property type="entry name" value="P-loop containing nucleoside triphosphate hydrolases"/>
    <property type="match status" value="1"/>
</dbReference>
<protein>
    <submittedName>
        <fullName evidence="5">LuxR C-terminal-related transcriptional regulator</fullName>
    </submittedName>
</protein>
<accession>A0ABV1BMI0</accession>
<dbReference type="RefSeq" id="WP_349137694.1">
    <property type="nucleotide sequence ID" value="NZ_JBBMEP010000009.1"/>
</dbReference>
<gene>
    <name evidence="5" type="ORF">WMO17_06305</name>
</gene>
<dbReference type="Gene3D" id="1.10.10.10">
    <property type="entry name" value="Winged helix-like DNA-binding domain superfamily/Winged helix DNA-binding domain"/>
    <property type="match status" value="1"/>
</dbReference>
<dbReference type="InterPro" id="IPR000792">
    <property type="entry name" value="Tscrpt_reg_LuxR_C"/>
</dbReference>
<dbReference type="SUPFAM" id="SSF46894">
    <property type="entry name" value="C-terminal effector domain of the bipartite response regulators"/>
    <property type="match status" value="1"/>
</dbReference>
<sequence length="839" mass="93495">MARNRQNLNIIYISDRMRETLRPIASCALTAVVAPMGYGKTTAVRWFLAEQAKAGAVVLQASIYSDNRSIFWKSVQKAFAAAGLTVLEGYDCPADASGAALLLEDLCAALGGKTPYYLFLDDFHLLGDERVAQFLCRLAYRLPENVHLIVASRNRFLPGEQVVRLGRRLHRIEADGLRLNREELLAYTHRCGVEITAAQAESLLRSCEGWFSAVYLNLHALAERGSLLQPGPDIYAMFTAAMLESLPEKTRGFLAVMGLADEFTVEMARAVTALPDAEEVLRALTQQNAFVTRLPDGVSFRFHHMMKECAERLFAQLPAARQTEVWQRYGRWYAQKAQYLHALQAFEHCGDRDAALAVIEADAGDLLASLSPAELLQRLDRCPVEALQRHPLAILVLMRRMFTWQQIPKMMELKALLEAAVAQHPEWPAAERGNLLGECDLIQSFLFYNDITQMSCLHRSASRQMSRPAVTLRNSGSWTFGSPSVLMMYYRAPGELGKELAEMYECMPHYYKITNGHGRGAELLMDAEAAYLQGAWEKAAVLLERARADAAGQENMTLCCDFLALRLALCGKGKEGYDFAAKRAALLQKHDGVQVHLLESIAAYFYALQGRPEQAPELFREHKLGEVSFFGPCRPMMSLIEQQVWLAQGEYVKVIAHSEGLLRRCEAMHYGLVGLQARIQLAAAQLRFGQRAEARAALAAALLDAVQDDFWVLFVEQYPALAPLLEGEDWAACEPRLGPFVARILPAGRAFAARLGLPAPAPELPLTDRDRELARLVAGRCTNKEIAAALYLSEGTVKQYINQLYAKLDMGGDPRTRRARLAEWYQKNAPGINQKLTPG</sequence>
<dbReference type="InterPro" id="IPR016032">
    <property type="entry name" value="Sig_transdc_resp-reg_C-effctor"/>
</dbReference>
<evidence type="ECO:0000256" key="3">
    <source>
        <dbReference type="ARBA" id="ARBA00023163"/>
    </source>
</evidence>
<keyword evidence="3" id="KW-0804">Transcription</keyword>
<evidence type="ECO:0000256" key="1">
    <source>
        <dbReference type="ARBA" id="ARBA00023015"/>
    </source>
</evidence>
<keyword evidence="1" id="KW-0805">Transcription regulation</keyword>
<dbReference type="PANTHER" id="PTHR44688:SF16">
    <property type="entry name" value="DNA-BINDING TRANSCRIPTIONAL ACTIVATOR DEVR_DOSR"/>
    <property type="match status" value="1"/>
</dbReference>
<name>A0ABV1BMI0_9FIRM</name>
<evidence type="ECO:0000313" key="5">
    <source>
        <dbReference type="EMBL" id="MEQ2376978.1"/>
    </source>
</evidence>
<dbReference type="InterPro" id="IPR036388">
    <property type="entry name" value="WH-like_DNA-bd_sf"/>
</dbReference>
<evidence type="ECO:0000313" key="6">
    <source>
        <dbReference type="Proteomes" id="UP001496146"/>
    </source>
</evidence>
<keyword evidence="2" id="KW-0238">DNA-binding</keyword>
<dbReference type="InterPro" id="IPR027417">
    <property type="entry name" value="P-loop_NTPase"/>
</dbReference>
<comment type="caution">
    <text evidence="5">The sequence shown here is derived from an EMBL/GenBank/DDBJ whole genome shotgun (WGS) entry which is preliminary data.</text>
</comment>
<dbReference type="EMBL" id="JBBMEP010000009">
    <property type="protein sequence ID" value="MEQ2376978.1"/>
    <property type="molecule type" value="Genomic_DNA"/>
</dbReference>
<dbReference type="Pfam" id="PF25873">
    <property type="entry name" value="WHD_MalT"/>
    <property type="match status" value="1"/>
</dbReference>
<reference evidence="5 6" key="1">
    <citation type="submission" date="2024-03" db="EMBL/GenBank/DDBJ databases">
        <title>Human intestinal bacterial collection.</title>
        <authorList>
            <person name="Pauvert C."/>
            <person name="Hitch T.C.A."/>
            <person name="Clavel T."/>
        </authorList>
    </citation>
    <scope>NUCLEOTIDE SEQUENCE [LARGE SCALE GENOMIC DNA]</scope>
    <source>
        <strain evidence="5 6">CLA-JM-H7-B</strain>
    </source>
</reference>
<dbReference type="CDD" id="cd06170">
    <property type="entry name" value="LuxR_C_like"/>
    <property type="match status" value="1"/>
</dbReference>
<keyword evidence="6" id="KW-1185">Reference proteome</keyword>
<dbReference type="PRINTS" id="PR00038">
    <property type="entry name" value="HTHLUXR"/>
</dbReference>
<dbReference type="InterPro" id="IPR059106">
    <property type="entry name" value="WHD_MalT"/>
</dbReference>
<evidence type="ECO:0000259" key="4">
    <source>
        <dbReference type="SMART" id="SM00421"/>
    </source>
</evidence>
<dbReference type="Pfam" id="PF00196">
    <property type="entry name" value="GerE"/>
    <property type="match status" value="1"/>
</dbReference>